<reference evidence="3" key="1">
    <citation type="submission" date="2022-10" db="EMBL/GenBank/DDBJ databases">
        <authorList>
            <person name="Aires J."/>
            <person name="Mesa V."/>
        </authorList>
    </citation>
    <scope>NUCLEOTIDE SEQUENCE</scope>
    <source>
        <strain evidence="3">Clostridium neonatale JD116</strain>
    </source>
</reference>
<proteinExistence type="predicted"/>
<protein>
    <submittedName>
        <fullName evidence="3">Predicted membrane protein</fullName>
    </submittedName>
</protein>
<evidence type="ECO:0000256" key="2">
    <source>
        <dbReference type="SAM" id="Phobius"/>
    </source>
</evidence>
<gene>
    <name evidence="3" type="ORF">CNEO2_90062</name>
</gene>
<evidence type="ECO:0000313" key="4">
    <source>
        <dbReference type="Proteomes" id="UP001189143"/>
    </source>
</evidence>
<keyword evidence="2" id="KW-1133">Transmembrane helix</keyword>
<keyword evidence="2" id="KW-0472">Membrane</keyword>
<dbReference type="RefSeq" id="WP_159136697.1">
    <property type="nucleotide sequence ID" value="NZ_CAKJVD010000049.1"/>
</dbReference>
<sequence>MNKNEFFNILMDELKDIPEKKLQDIIWHYENLFDLEIQNGKSEEEIVESLGDIDTLINKYKDSALLTDYMKDSLNDSSDSRIYNNESNYSGNYIVSTERHSNTSNNKNNYTDTNNKNENKDDSKFYKNNNTKKSININSILKICILILSIIIFTPIFTTIIGIILGIFGTAIGMFFGSIGLLIGGTFTSFAGIPTIPNFISNFPYPVLVLFCLGTVTLSIILFILFCYVFKASVIGIKKLYSILMS</sequence>
<dbReference type="GeneID" id="68879157"/>
<feature type="transmembrane region" description="Helical" evidence="2">
    <location>
        <begin position="172"/>
        <end position="193"/>
    </location>
</feature>
<feature type="transmembrane region" description="Helical" evidence="2">
    <location>
        <begin position="140"/>
        <end position="165"/>
    </location>
</feature>
<feature type="region of interest" description="Disordered" evidence="1">
    <location>
        <begin position="98"/>
        <end position="125"/>
    </location>
</feature>
<comment type="caution">
    <text evidence="3">The sequence shown here is derived from an EMBL/GenBank/DDBJ whole genome shotgun (WGS) entry which is preliminary data.</text>
</comment>
<evidence type="ECO:0000256" key="1">
    <source>
        <dbReference type="SAM" id="MobiDB-lite"/>
    </source>
</evidence>
<dbReference type="Pfam" id="PF22564">
    <property type="entry name" value="HAAS"/>
    <property type="match status" value="1"/>
</dbReference>
<feature type="compositionally biased region" description="Basic and acidic residues" evidence="1">
    <location>
        <begin position="115"/>
        <end position="125"/>
    </location>
</feature>
<evidence type="ECO:0000313" key="3">
    <source>
        <dbReference type="EMBL" id="CAI3701454.1"/>
    </source>
</evidence>
<accession>A0AAD2DHZ0</accession>
<dbReference type="EMBL" id="CAMTCP010000303">
    <property type="protein sequence ID" value="CAI3701454.1"/>
    <property type="molecule type" value="Genomic_DNA"/>
</dbReference>
<feature type="compositionally biased region" description="Low complexity" evidence="1">
    <location>
        <begin position="102"/>
        <end position="114"/>
    </location>
</feature>
<dbReference type="Proteomes" id="UP001189143">
    <property type="component" value="Unassembled WGS sequence"/>
</dbReference>
<feature type="transmembrane region" description="Helical" evidence="2">
    <location>
        <begin position="205"/>
        <end position="230"/>
    </location>
</feature>
<name>A0AAD2DHZ0_9CLOT</name>
<organism evidence="3 4">
    <name type="scientific">Clostridium neonatale</name>
    <dbReference type="NCBI Taxonomy" id="137838"/>
    <lineage>
        <taxon>Bacteria</taxon>
        <taxon>Bacillati</taxon>
        <taxon>Bacillota</taxon>
        <taxon>Clostridia</taxon>
        <taxon>Eubacteriales</taxon>
        <taxon>Clostridiaceae</taxon>
        <taxon>Clostridium</taxon>
    </lineage>
</organism>
<keyword evidence="2" id="KW-0812">Transmembrane</keyword>
<dbReference type="AlphaFoldDB" id="A0AAD2DHZ0"/>